<reference evidence="1" key="1">
    <citation type="submission" date="2018-02" db="EMBL/GenBank/DDBJ databases">
        <authorList>
            <person name="Cohen D.B."/>
            <person name="Kent A.D."/>
        </authorList>
    </citation>
    <scope>NUCLEOTIDE SEQUENCE</scope>
</reference>
<dbReference type="EMBL" id="OIVN01006174">
    <property type="protein sequence ID" value="SPD26990.1"/>
    <property type="molecule type" value="Genomic_DNA"/>
</dbReference>
<organism evidence="1">
    <name type="scientific">Fagus sylvatica</name>
    <name type="common">Beechnut</name>
    <dbReference type="NCBI Taxonomy" id="28930"/>
    <lineage>
        <taxon>Eukaryota</taxon>
        <taxon>Viridiplantae</taxon>
        <taxon>Streptophyta</taxon>
        <taxon>Embryophyta</taxon>
        <taxon>Tracheophyta</taxon>
        <taxon>Spermatophyta</taxon>
        <taxon>Magnoliopsida</taxon>
        <taxon>eudicotyledons</taxon>
        <taxon>Gunneridae</taxon>
        <taxon>Pentapetalae</taxon>
        <taxon>rosids</taxon>
        <taxon>fabids</taxon>
        <taxon>Fagales</taxon>
        <taxon>Fagaceae</taxon>
        <taxon>Fagus</taxon>
    </lineage>
</organism>
<name>A0A2N9IS28_FAGSY</name>
<proteinExistence type="predicted"/>
<sequence length="84" mass="9396">MVRLLGGPSTVCRWNRRHRISHAPPRAGNAPAVSPTCPARVHAAWHTLARDWHTPAPSVAPRVRQGQHSCECTQNLKDLKFEMI</sequence>
<accession>A0A2N9IS28</accession>
<protein>
    <submittedName>
        <fullName evidence="1">Uncharacterized protein</fullName>
    </submittedName>
</protein>
<evidence type="ECO:0000313" key="1">
    <source>
        <dbReference type="EMBL" id="SPD26990.1"/>
    </source>
</evidence>
<dbReference type="AlphaFoldDB" id="A0A2N9IS28"/>
<gene>
    <name evidence="1" type="ORF">FSB_LOCUS54872</name>
</gene>